<dbReference type="RefSeq" id="WP_140601608.1">
    <property type="nucleotide sequence ID" value="NZ_SAWY01000005.1"/>
</dbReference>
<dbReference type="InterPro" id="IPR036457">
    <property type="entry name" value="PPM-type-like_dom_sf"/>
</dbReference>
<organism evidence="8 9">
    <name type="scientific">Litorilituus lipolyticus</name>
    <dbReference type="NCBI Taxonomy" id="2491017"/>
    <lineage>
        <taxon>Bacteria</taxon>
        <taxon>Pseudomonadati</taxon>
        <taxon>Pseudomonadota</taxon>
        <taxon>Gammaproteobacteria</taxon>
        <taxon>Alteromonadales</taxon>
        <taxon>Colwelliaceae</taxon>
        <taxon>Litorilituus</taxon>
    </lineage>
</organism>
<evidence type="ECO:0000259" key="7">
    <source>
        <dbReference type="PROSITE" id="PS51746"/>
    </source>
</evidence>
<accession>A0A502L2V1</accession>
<dbReference type="PROSITE" id="PS51746">
    <property type="entry name" value="PPM_2"/>
    <property type="match status" value="1"/>
</dbReference>
<keyword evidence="3" id="KW-0547">Nucleotide-binding</keyword>
<dbReference type="PROSITE" id="PS00108">
    <property type="entry name" value="PROTEIN_KINASE_ST"/>
    <property type="match status" value="1"/>
</dbReference>
<proteinExistence type="predicted"/>
<dbReference type="Proteomes" id="UP000315303">
    <property type="component" value="Unassembled WGS sequence"/>
</dbReference>
<comment type="caution">
    <text evidence="8">The sequence shown here is derived from an EMBL/GenBank/DDBJ whole genome shotgun (WGS) entry which is preliminary data.</text>
</comment>
<evidence type="ECO:0000259" key="6">
    <source>
        <dbReference type="PROSITE" id="PS50011"/>
    </source>
</evidence>
<evidence type="ECO:0000256" key="1">
    <source>
        <dbReference type="ARBA" id="ARBA00022527"/>
    </source>
</evidence>
<dbReference type="SUPFAM" id="SSF56112">
    <property type="entry name" value="Protein kinase-like (PK-like)"/>
    <property type="match status" value="1"/>
</dbReference>
<dbReference type="InterPro" id="IPR001932">
    <property type="entry name" value="PPM-type_phosphatase-like_dom"/>
</dbReference>
<keyword evidence="4 8" id="KW-0418">Kinase</keyword>
<evidence type="ECO:0000256" key="3">
    <source>
        <dbReference type="ARBA" id="ARBA00022741"/>
    </source>
</evidence>
<dbReference type="PROSITE" id="PS50011">
    <property type="entry name" value="PROTEIN_KINASE_DOM"/>
    <property type="match status" value="1"/>
</dbReference>
<reference evidence="8 9" key="1">
    <citation type="submission" date="2019-01" db="EMBL/GenBank/DDBJ databases">
        <title>Litorilituus lipolytica sp. nov., isolated from intertidal sand of the Yellow Sea in China.</title>
        <authorList>
            <person name="Liu A."/>
        </authorList>
    </citation>
    <scope>NUCLEOTIDE SEQUENCE [LARGE SCALE GENOMIC DNA]</scope>
    <source>
        <strain evidence="8 9">RZ04</strain>
    </source>
</reference>
<dbReference type="GO" id="GO:0005524">
    <property type="term" value="F:ATP binding"/>
    <property type="evidence" value="ECO:0007669"/>
    <property type="project" value="UniProtKB-KW"/>
</dbReference>
<dbReference type="Gene3D" id="1.10.510.10">
    <property type="entry name" value="Transferase(Phosphotransferase) domain 1"/>
    <property type="match status" value="1"/>
</dbReference>
<dbReference type="Gene3D" id="3.30.200.20">
    <property type="entry name" value="Phosphorylase Kinase, domain 1"/>
    <property type="match status" value="1"/>
</dbReference>
<evidence type="ECO:0000256" key="5">
    <source>
        <dbReference type="ARBA" id="ARBA00022840"/>
    </source>
</evidence>
<evidence type="ECO:0000256" key="2">
    <source>
        <dbReference type="ARBA" id="ARBA00022679"/>
    </source>
</evidence>
<dbReference type="SUPFAM" id="SSF81606">
    <property type="entry name" value="PP2C-like"/>
    <property type="match status" value="1"/>
</dbReference>
<name>A0A502L2V1_9GAMM</name>
<dbReference type="SMART" id="SM00220">
    <property type="entry name" value="S_TKc"/>
    <property type="match status" value="1"/>
</dbReference>
<keyword evidence="9" id="KW-1185">Reference proteome</keyword>
<dbReference type="Gene3D" id="3.60.40.10">
    <property type="entry name" value="PPM-type phosphatase domain"/>
    <property type="match status" value="1"/>
</dbReference>
<dbReference type="Pfam" id="PF00069">
    <property type="entry name" value="Pkinase"/>
    <property type="match status" value="1"/>
</dbReference>
<evidence type="ECO:0000313" key="9">
    <source>
        <dbReference type="Proteomes" id="UP000315303"/>
    </source>
</evidence>
<evidence type="ECO:0000313" key="8">
    <source>
        <dbReference type="EMBL" id="TPH18026.1"/>
    </source>
</evidence>
<keyword evidence="1" id="KW-0723">Serine/threonine-protein kinase</keyword>
<keyword evidence="5" id="KW-0067">ATP-binding</keyword>
<protein>
    <submittedName>
        <fullName evidence="8">Bifunctional protein-serine/threonine kinase/phosphatase</fullName>
    </submittedName>
</protein>
<keyword evidence="2" id="KW-0808">Transferase</keyword>
<feature type="domain" description="Protein kinase" evidence="6">
    <location>
        <begin position="288"/>
        <end position="557"/>
    </location>
</feature>
<dbReference type="AlphaFoldDB" id="A0A502L2V1"/>
<dbReference type="PANTHER" id="PTHR24351">
    <property type="entry name" value="RIBOSOMAL PROTEIN S6 KINASE"/>
    <property type="match status" value="1"/>
</dbReference>
<dbReference type="EMBL" id="SAWY01000005">
    <property type="protein sequence ID" value="TPH18026.1"/>
    <property type="molecule type" value="Genomic_DNA"/>
</dbReference>
<gene>
    <name evidence="8" type="ORF">EPA86_02615</name>
</gene>
<feature type="domain" description="PPM-type phosphatase" evidence="7">
    <location>
        <begin position="30"/>
        <end position="255"/>
    </location>
</feature>
<dbReference type="SMART" id="SM00331">
    <property type="entry name" value="PP2C_SIG"/>
    <property type="match status" value="1"/>
</dbReference>
<dbReference type="CDD" id="cd14014">
    <property type="entry name" value="STKc_PknB_like"/>
    <property type="match status" value="1"/>
</dbReference>
<dbReference type="InterPro" id="IPR000719">
    <property type="entry name" value="Prot_kinase_dom"/>
</dbReference>
<dbReference type="InterPro" id="IPR008271">
    <property type="entry name" value="Ser/Thr_kinase_AS"/>
</dbReference>
<dbReference type="InterPro" id="IPR011009">
    <property type="entry name" value="Kinase-like_dom_sf"/>
</dbReference>
<dbReference type="OrthoDB" id="9801841at2"/>
<dbReference type="GO" id="GO:0004674">
    <property type="term" value="F:protein serine/threonine kinase activity"/>
    <property type="evidence" value="ECO:0007669"/>
    <property type="project" value="UniProtKB-KW"/>
</dbReference>
<sequence length="589" mass="66247">MGSSDLKQVKSLQEKVTSMRTSNSASLEVTFGGYSCQGAKAENQDAFALKINQGQSLELKGHIAVIADGVSSANQAAKASQMSVCHFIDEYLATPDTWSVHKSATKVIASLNNWLFSQQVVSDTKGELQQWFSTFSAVILKGNRCHLFHIGDCQVAKVNDDGYQVLTREHATSGGILNRALGAVTHIEIDASTSAMAIGDIIMLSCDGVYQYVKPKHIRALLKSTTDLEQASKAITTLASEQGSLDNLTCLLIKVEQLPSQQFNDLVFHRKQQVIPPALNVGVSLDHFEVLDVLEQTARSHVYLAKDNQAQRLVVLKMPSLNFIDDEEYLANFIKEGWLGEKLSHPSIMQIHPWRMRSQFLYHVCEYVEGQTLAAWLQENPKPSFTKVCAIAEQIVICLRVFQRHDVVHSDIKLDNFMIDEHGRIKLIDFGSCNVGALADEQNNNQHQPQGTISYSAPELFYGQKSSHQSELFSVAVVVYQLLTNRLPYGELSRVEQVPKQFSLWRYRPVTSYRNDLPTWLDMVLSKGLNADPSMRYQHYSEFIGDLNNRNQDNVLLQVKRPLIERDPVKFWQGVSAILMVITLLQLFW</sequence>
<evidence type="ECO:0000256" key="4">
    <source>
        <dbReference type="ARBA" id="ARBA00022777"/>
    </source>
</evidence>
<dbReference type="Pfam" id="PF13672">
    <property type="entry name" value="PP2C_2"/>
    <property type="match status" value="1"/>
</dbReference>
<dbReference type="SMART" id="SM00332">
    <property type="entry name" value="PP2Cc"/>
    <property type="match status" value="1"/>
</dbReference>